<evidence type="ECO:0000256" key="3">
    <source>
        <dbReference type="ARBA" id="ARBA00022692"/>
    </source>
</evidence>
<comment type="subcellular location">
    <subcellularLocation>
        <location evidence="1">Cell membrane</location>
        <topology evidence="1">Multi-pass membrane protein</topology>
    </subcellularLocation>
</comment>
<dbReference type="Proteomes" id="UP000254737">
    <property type="component" value="Unassembled WGS sequence"/>
</dbReference>
<dbReference type="CDD" id="cd16015">
    <property type="entry name" value="LTA_synthase"/>
    <property type="match status" value="1"/>
</dbReference>
<evidence type="ECO:0000256" key="6">
    <source>
        <dbReference type="PIRSR" id="PIRSR005091-1"/>
    </source>
</evidence>
<keyword evidence="2" id="KW-1003">Cell membrane</keyword>
<protein>
    <submittedName>
        <fullName evidence="11">Lipoteichoic acid synthase 2</fullName>
    </submittedName>
</protein>
<dbReference type="RefSeq" id="WP_260392424.1">
    <property type="nucleotide sequence ID" value="NZ_UFXS01000001.1"/>
</dbReference>
<keyword evidence="3 9" id="KW-0812">Transmembrane</keyword>
<organism evidence="11 12">
    <name type="scientific">Empedobacter falsenii</name>
    <dbReference type="NCBI Taxonomy" id="343874"/>
    <lineage>
        <taxon>Bacteria</taxon>
        <taxon>Pseudomonadati</taxon>
        <taxon>Bacteroidota</taxon>
        <taxon>Flavobacteriia</taxon>
        <taxon>Flavobacteriales</taxon>
        <taxon>Weeksellaceae</taxon>
        <taxon>Empedobacter</taxon>
    </lineage>
</organism>
<evidence type="ECO:0000259" key="10">
    <source>
        <dbReference type="Pfam" id="PF00884"/>
    </source>
</evidence>
<feature type="transmembrane region" description="Helical" evidence="9">
    <location>
        <begin position="140"/>
        <end position="159"/>
    </location>
</feature>
<dbReference type="PANTHER" id="PTHR47371">
    <property type="entry name" value="LIPOTEICHOIC ACID SYNTHASE"/>
    <property type="match status" value="1"/>
</dbReference>
<keyword evidence="5 9" id="KW-0472">Membrane</keyword>
<dbReference type="SUPFAM" id="SSF53649">
    <property type="entry name" value="Alkaline phosphatase-like"/>
    <property type="match status" value="1"/>
</dbReference>
<dbReference type="PANTHER" id="PTHR47371:SF3">
    <property type="entry name" value="PHOSPHOGLYCEROL TRANSFERASE I"/>
    <property type="match status" value="1"/>
</dbReference>
<dbReference type="Gene3D" id="3.40.720.10">
    <property type="entry name" value="Alkaline Phosphatase, subunit A"/>
    <property type="match status" value="1"/>
</dbReference>
<feature type="domain" description="Sulfatase N-terminal" evidence="10">
    <location>
        <begin position="283"/>
        <end position="566"/>
    </location>
</feature>
<keyword evidence="7" id="KW-0479">Metal-binding</keyword>
<dbReference type="GO" id="GO:0005886">
    <property type="term" value="C:plasma membrane"/>
    <property type="evidence" value="ECO:0007669"/>
    <property type="project" value="UniProtKB-SubCell"/>
</dbReference>
<dbReference type="AlphaFoldDB" id="A0A376G393"/>
<reference evidence="11 12" key="1">
    <citation type="submission" date="2018-06" db="EMBL/GenBank/DDBJ databases">
        <authorList>
            <consortium name="Pathogen Informatics"/>
            <person name="Doyle S."/>
        </authorList>
    </citation>
    <scope>NUCLEOTIDE SEQUENCE [LARGE SCALE GENOMIC DNA]</scope>
    <source>
        <strain evidence="11 12">NCTC13456</strain>
    </source>
</reference>
<feature type="transmembrane region" description="Helical" evidence="9">
    <location>
        <begin position="180"/>
        <end position="197"/>
    </location>
</feature>
<evidence type="ECO:0000256" key="8">
    <source>
        <dbReference type="PIRSR" id="PIRSR005091-3"/>
    </source>
</evidence>
<feature type="binding site" evidence="7">
    <location>
        <position position="463"/>
    </location>
    <ligand>
        <name>substrate</name>
    </ligand>
</feature>
<dbReference type="Pfam" id="PF00884">
    <property type="entry name" value="Sulfatase"/>
    <property type="match status" value="1"/>
</dbReference>
<evidence type="ECO:0000256" key="2">
    <source>
        <dbReference type="ARBA" id="ARBA00022475"/>
    </source>
</evidence>
<dbReference type="InterPro" id="IPR000917">
    <property type="entry name" value="Sulfatase_N"/>
</dbReference>
<evidence type="ECO:0000313" key="12">
    <source>
        <dbReference type="Proteomes" id="UP000254737"/>
    </source>
</evidence>
<name>A0A376G393_9FLAO</name>
<dbReference type="EMBL" id="UFXS01000001">
    <property type="protein sequence ID" value="STD55095.1"/>
    <property type="molecule type" value="Genomic_DNA"/>
</dbReference>
<feature type="transmembrane region" description="Helical" evidence="9">
    <location>
        <begin position="54"/>
        <end position="75"/>
    </location>
</feature>
<feature type="binding site" evidence="8">
    <location>
        <position position="291"/>
    </location>
    <ligand>
        <name>Mn(2+)</name>
        <dbReference type="ChEBI" id="CHEBI:29035"/>
    </ligand>
</feature>
<dbReference type="InterPro" id="IPR017850">
    <property type="entry name" value="Alkaline_phosphatase_core_sf"/>
</dbReference>
<evidence type="ECO:0000256" key="5">
    <source>
        <dbReference type="ARBA" id="ARBA00023136"/>
    </source>
</evidence>
<feature type="transmembrane region" description="Helical" evidence="9">
    <location>
        <begin position="87"/>
        <end position="111"/>
    </location>
</feature>
<sequence length="654" mass="75279">MFTNNLKGRYSILLFFSSLFILISFILRLIFAVWVKGDFDWNIGSLLHTIFYGLVYDISVVSCFTLFLSFYFMILPNKFVNSLFDRIFVYFVYTLYLVIIYFTFFAEITFWDEFKSRFNFIAVDYLIYTYEVVKNIQESYPLPVLIGGIVLITGLTIFATKKGYFFYNTFHNKPKTSQKVGVFVFNLLLAVGSLFLLNNDSSSTSENRYNNEISKAGIFSFFSAFRNNHLKYDEHYKSIPIEDAFAVMKSELQDSKTVFDQQFKNPIRRTILASNPSQAEQKPNVIFVLMESMSASFLQEQFNGKSITPNLNDIANNSIYFSNMFANGTRTVRGMEAVTLSIPPTPGNSIVKRVDNQNLYTISNVFKAKGYHNMFFYGGDGYFDNMNAFYGGNGFDIYDRGRGSVLSDKINTNRYNINDDEVTFENAWGIADDDIYRKVIKVADEKYKTKQPFFAFVMSTSNHKPYTYEDGKIDIPSGTGRPGAVKYADYAIGDLIAKAKTKPWFSNTVFVFIADHCASSAGKDAIDVKNHHIPAFIYNLKSHANENVTKEVSQIDIFPTLFSLFNWKYTSQFYGKDIFDPQYKSRSFVGTYIKLGMKKGEDVSILSDQKKINQYKWIDKNLIDTKVDPIFERSIISNYQTADYLFSNHLLNEK</sequence>
<evidence type="ECO:0000256" key="9">
    <source>
        <dbReference type="SAM" id="Phobius"/>
    </source>
</evidence>
<accession>A0A376G393</accession>
<feature type="binding site" evidence="8">
    <location>
        <position position="516"/>
    </location>
    <ligand>
        <name>Mn(2+)</name>
        <dbReference type="ChEBI" id="CHEBI:29035"/>
    </ligand>
</feature>
<evidence type="ECO:0000256" key="1">
    <source>
        <dbReference type="ARBA" id="ARBA00004651"/>
    </source>
</evidence>
<evidence type="ECO:0000256" key="7">
    <source>
        <dbReference type="PIRSR" id="PIRSR005091-2"/>
    </source>
</evidence>
<dbReference type="InterPro" id="IPR012160">
    <property type="entry name" value="LtaS-like"/>
</dbReference>
<feature type="binding site" evidence="8">
    <location>
        <position position="331"/>
    </location>
    <ligand>
        <name>Mn(2+)</name>
        <dbReference type="ChEBI" id="CHEBI:29035"/>
    </ligand>
</feature>
<keyword evidence="4 9" id="KW-1133">Transmembrane helix</keyword>
<evidence type="ECO:0000256" key="4">
    <source>
        <dbReference type="ARBA" id="ARBA00022989"/>
    </source>
</evidence>
<feature type="transmembrane region" description="Helical" evidence="9">
    <location>
        <begin position="12"/>
        <end position="34"/>
    </location>
</feature>
<feature type="active site" evidence="6">
    <location>
        <position position="331"/>
    </location>
</feature>
<feature type="binding site" evidence="8">
    <location>
        <position position="515"/>
    </location>
    <ligand>
        <name>Mn(2+)</name>
        <dbReference type="ChEBI" id="CHEBI:29035"/>
    </ligand>
</feature>
<dbReference type="GO" id="GO:0046872">
    <property type="term" value="F:metal ion binding"/>
    <property type="evidence" value="ECO:0007669"/>
    <property type="project" value="UniProtKB-KW"/>
</dbReference>
<proteinExistence type="predicted"/>
<keyword evidence="7" id="KW-0464">Manganese</keyword>
<dbReference type="InterPro" id="IPR050448">
    <property type="entry name" value="OpgB/LTA_synthase_biosynth"/>
</dbReference>
<evidence type="ECO:0000313" key="11">
    <source>
        <dbReference type="EMBL" id="STD55095.1"/>
    </source>
</evidence>
<dbReference type="Gene3D" id="3.30.1120.80">
    <property type="match status" value="1"/>
</dbReference>
<gene>
    <name evidence="11" type="primary">ltaS2</name>
    <name evidence="11" type="ORF">NCTC13456_01359</name>
</gene>
<dbReference type="PIRSF" id="PIRSF005091">
    <property type="entry name" value="Mmb_sulf_HI1246"/>
    <property type="match status" value="1"/>
</dbReference>
<dbReference type="STRING" id="343874.GCA_000805695_02893"/>